<proteinExistence type="predicted"/>
<evidence type="ECO:0000256" key="1">
    <source>
        <dbReference type="SAM" id="Phobius"/>
    </source>
</evidence>
<feature type="transmembrane region" description="Helical" evidence="1">
    <location>
        <begin position="158"/>
        <end position="174"/>
    </location>
</feature>
<gene>
    <name evidence="2" type="ORF">CATMQ487_38450</name>
</gene>
<protein>
    <submittedName>
        <fullName evidence="2">Uncharacterized protein</fullName>
    </submittedName>
</protein>
<keyword evidence="1" id="KW-1133">Transmembrane helix</keyword>
<keyword evidence="1" id="KW-0812">Transmembrane</keyword>
<sequence length="542" mass="59166">MTTLIDMPTRLLGVSVAYGLALAVLLSPVVVLLYRRRVSAWMNRPAAGQPPRAPEPVVEPVAESPHLASLPLTWRALSLGAAATPAPSAAGVQRRRVLRRILLGWCVGGLANAALMTALLLQAFPEHASANLAWTGGLTFSLPVLANALFLSDFRVRTRVGLFLAGAVGLYLLLGLRGDLAVSLFQGFVLLPVGLLLLLSLRFWRGVAPLVMPIALAAGWLAVAAVELARQAFGAGPEQVWPWRLGGLLLGGWLGVALLRWVQAGYERRRLSDQEIFFDAWWLLYVLVQTVILVLMRRDAFFYLALLGWPLGIALRRGLWALMPLPAPAGGPRHLLLLRVFDDSGRAHRLLEQLEQHWRSLGSVRMIAGRDLALRNLSPADLAAFVSGRLKQRFVGDRSGQSLGQRLQALSDTPDPDGRYRLEHFWCHADAWQPVMRALAAQSQVVLMDLRGFTPQRQGCLIELQHLARTAAHRRVVLLAQDEAQQQALRQLFGAQESTDSPWALVALDAAGADQGQRLFDLLAEPLPAAGPAVPAQGHLRG</sequence>
<reference evidence="2" key="1">
    <citation type="submission" date="2022-04" db="EMBL/GenBank/DDBJ databases">
        <title>Whole genome sequence of Sphaerotilus sp. FB-5.</title>
        <authorList>
            <person name="Takeda M."/>
            <person name="Narihara S."/>
            <person name="Akimoto M."/>
            <person name="Akimoto R."/>
            <person name="Nishiyashiki S."/>
            <person name="Murakami T."/>
        </authorList>
    </citation>
    <scope>NUCLEOTIDE SEQUENCE</scope>
    <source>
        <strain evidence="2">FB-5</strain>
    </source>
</reference>
<name>A0ABN6PNS4_9BURK</name>
<feature type="transmembrane region" description="Helical" evidence="1">
    <location>
        <begin position="130"/>
        <end position="151"/>
    </location>
</feature>
<dbReference type="RefSeq" id="WP_251970115.1">
    <property type="nucleotide sequence ID" value="NZ_AP025730.1"/>
</dbReference>
<feature type="transmembrane region" description="Helical" evidence="1">
    <location>
        <begin position="206"/>
        <end position="225"/>
    </location>
</feature>
<feature type="transmembrane region" description="Helical" evidence="1">
    <location>
        <begin position="180"/>
        <end position="199"/>
    </location>
</feature>
<dbReference type="EMBL" id="AP025730">
    <property type="protein sequence ID" value="BDI06875.1"/>
    <property type="molecule type" value="Genomic_DNA"/>
</dbReference>
<evidence type="ECO:0000313" key="2">
    <source>
        <dbReference type="EMBL" id="BDI06875.1"/>
    </source>
</evidence>
<keyword evidence="1" id="KW-0472">Membrane</keyword>
<dbReference type="Proteomes" id="UP001057498">
    <property type="component" value="Chromosome"/>
</dbReference>
<keyword evidence="3" id="KW-1185">Reference proteome</keyword>
<organism evidence="2 3">
    <name type="scientific">Sphaerotilus microaerophilus</name>
    <dbReference type="NCBI Taxonomy" id="2914710"/>
    <lineage>
        <taxon>Bacteria</taxon>
        <taxon>Pseudomonadati</taxon>
        <taxon>Pseudomonadota</taxon>
        <taxon>Betaproteobacteria</taxon>
        <taxon>Burkholderiales</taxon>
        <taxon>Sphaerotilaceae</taxon>
        <taxon>Sphaerotilus</taxon>
    </lineage>
</organism>
<feature type="transmembrane region" description="Helical" evidence="1">
    <location>
        <begin position="12"/>
        <end position="34"/>
    </location>
</feature>
<accession>A0ABN6PNS4</accession>
<feature type="transmembrane region" description="Helical" evidence="1">
    <location>
        <begin position="276"/>
        <end position="295"/>
    </location>
</feature>
<evidence type="ECO:0000313" key="3">
    <source>
        <dbReference type="Proteomes" id="UP001057498"/>
    </source>
</evidence>
<feature type="transmembrane region" description="Helical" evidence="1">
    <location>
        <begin position="245"/>
        <end position="264"/>
    </location>
</feature>
<feature type="transmembrane region" description="Helical" evidence="1">
    <location>
        <begin position="102"/>
        <end position="124"/>
    </location>
</feature>